<protein>
    <recommendedName>
        <fullName evidence="1">DUF5777 domain-containing protein</fullName>
    </recommendedName>
</protein>
<evidence type="ECO:0000259" key="1">
    <source>
        <dbReference type="Pfam" id="PF19089"/>
    </source>
</evidence>
<dbReference type="EMBL" id="MLJW01000018">
    <property type="protein sequence ID" value="OIR12086.1"/>
    <property type="molecule type" value="Genomic_DNA"/>
</dbReference>
<evidence type="ECO:0000313" key="2">
    <source>
        <dbReference type="EMBL" id="OIR12086.1"/>
    </source>
</evidence>
<comment type="caution">
    <text evidence="2">The sequence shown here is derived from an EMBL/GenBank/DDBJ whole genome shotgun (WGS) entry which is preliminary data.</text>
</comment>
<dbReference type="InterPro" id="IPR045916">
    <property type="entry name" value="DUF5777"/>
</dbReference>
<sequence length="310" mass="35143">MYSLKKLIRSSAIILFALFFSNQLTAQDIDLFKMQDAQDKKEQENKTELVTATFKTTRMVNGQSIENVGKGILDLKISHRFGTVNTGAYNFFGLDQATMRLGLDYGVTNRLMVGIGRSTFNKEFDGFLKYRILRQSTGKRSFPFSLSYAGTAIQQSLKPAPTTYPINQTDHYFFVHQLIIARKFNDYFSLQLVPTLVHYNIVPSATDPNDLYSVGVGFRQRISKRVNLTGEYYYQLNPITGNYNSLSLGFDIETGGHVFQLHFTNSTGINEKSFISETTGQWSNGDIHFGFNISRVFTIVKPKAMANAKW</sequence>
<organism evidence="2">
    <name type="scientific">mine drainage metagenome</name>
    <dbReference type="NCBI Taxonomy" id="410659"/>
    <lineage>
        <taxon>unclassified sequences</taxon>
        <taxon>metagenomes</taxon>
        <taxon>ecological metagenomes</taxon>
    </lineage>
</organism>
<proteinExistence type="predicted"/>
<reference evidence="2" key="1">
    <citation type="submission" date="2016-10" db="EMBL/GenBank/DDBJ databases">
        <title>Sequence of Gallionella enrichment culture.</title>
        <authorList>
            <person name="Poehlein A."/>
            <person name="Muehling M."/>
            <person name="Daniel R."/>
        </authorList>
    </citation>
    <scope>NUCLEOTIDE SEQUENCE</scope>
</reference>
<dbReference type="AlphaFoldDB" id="A0A1J5TJ84"/>
<dbReference type="Pfam" id="PF19089">
    <property type="entry name" value="DUF5777"/>
    <property type="match status" value="1"/>
</dbReference>
<feature type="domain" description="DUF5777" evidence="1">
    <location>
        <begin position="54"/>
        <end position="297"/>
    </location>
</feature>
<name>A0A1J5TJ84_9ZZZZ</name>
<gene>
    <name evidence="2" type="ORF">GALL_63370</name>
</gene>
<accession>A0A1J5TJ84</accession>